<organism evidence="1 2">
    <name type="scientific">Anditalea andensis</name>
    <dbReference type="NCBI Taxonomy" id="1048983"/>
    <lineage>
        <taxon>Bacteria</taxon>
        <taxon>Pseudomonadati</taxon>
        <taxon>Bacteroidota</taxon>
        <taxon>Cytophagia</taxon>
        <taxon>Cytophagales</taxon>
        <taxon>Cytophagaceae</taxon>
        <taxon>Anditalea</taxon>
    </lineage>
</organism>
<accession>A0A074KVT9</accession>
<name>A0A074KVT9_9BACT</name>
<dbReference type="SUPFAM" id="SSF48576">
    <property type="entry name" value="Terpenoid synthases"/>
    <property type="match status" value="1"/>
</dbReference>
<dbReference type="STRING" id="1048983.EL17_23190"/>
<proteinExistence type="predicted"/>
<keyword evidence="2" id="KW-1185">Reference proteome</keyword>
<reference evidence="1 2" key="1">
    <citation type="submission" date="2014-04" db="EMBL/GenBank/DDBJ databases">
        <title>Characterization and application of a salt tolerant electro-active bacterium.</title>
        <authorList>
            <person name="Yang L."/>
            <person name="Wei S."/>
            <person name="Tay Q.X.M."/>
        </authorList>
    </citation>
    <scope>NUCLEOTIDE SEQUENCE [LARGE SCALE GENOMIC DNA]</scope>
    <source>
        <strain evidence="1 2">LY1</strain>
    </source>
</reference>
<gene>
    <name evidence="1" type="ORF">EL17_23190</name>
</gene>
<evidence type="ECO:0000313" key="1">
    <source>
        <dbReference type="EMBL" id="KEO71708.1"/>
    </source>
</evidence>
<sequence length="472" mass="54139">MANNVLQYMMLVKPAMDALLPLDIRFYRAAAPFLEVSFLGHRSILMKAGEKEKGFRYIVKGLMGRAYEGKLQQLYFQGQLPFDRDAYFSGAPGMHYWESIGSTVMLHISGPAKQALLDQVPEFVPLFKKLLLKAAKDDRDWANWQRKHHSEAYPQLIKMEPSLRQLLHLNQLASLMNISRKTFSRYLSSADRTGALPRKARLRIAGRQHPWAGLAHDEVTGWLADIGLLSQPDEQEKFRKQGLSLLPANIYPDISFRKLLVIAKLYALLHLMEKHSGPDHEQYWQEQRNLFLLILQGNTGAIIPSPAAAFRLLWDLGYEAFREEALRQLGVLVLAHLEQRMKSGHKRDMDACPCPPDMGPLAYGLVEVVYGDRPAVWWEIWHSLNTQKKHCLQYLELLDTWCMAGIKAADRKDKKEITAAMAATAARYLREEVKVIRYRKQHIGKILQCFAIFRNLMAGSMEWYMHSSPSPN</sequence>
<dbReference type="AlphaFoldDB" id="A0A074KVT9"/>
<dbReference type="eggNOG" id="COG0664">
    <property type="taxonomic scope" value="Bacteria"/>
</dbReference>
<protein>
    <recommendedName>
        <fullName evidence="3">Cyclic nucleotide-binding domain-containing protein</fullName>
    </recommendedName>
</protein>
<evidence type="ECO:0008006" key="3">
    <source>
        <dbReference type="Google" id="ProtNLM"/>
    </source>
</evidence>
<comment type="caution">
    <text evidence="1">The sequence shown here is derived from an EMBL/GenBank/DDBJ whole genome shotgun (WGS) entry which is preliminary data.</text>
</comment>
<dbReference type="InterPro" id="IPR008949">
    <property type="entry name" value="Isoprenoid_synthase_dom_sf"/>
</dbReference>
<dbReference type="InterPro" id="IPR018490">
    <property type="entry name" value="cNMP-bd_dom_sf"/>
</dbReference>
<dbReference type="EMBL" id="JMIH01000040">
    <property type="protein sequence ID" value="KEO71708.1"/>
    <property type="molecule type" value="Genomic_DNA"/>
</dbReference>
<dbReference type="Gene3D" id="1.10.600.10">
    <property type="entry name" value="Farnesyl Diphosphate Synthase"/>
    <property type="match status" value="1"/>
</dbReference>
<evidence type="ECO:0000313" key="2">
    <source>
        <dbReference type="Proteomes" id="UP000027821"/>
    </source>
</evidence>
<dbReference type="SUPFAM" id="SSF51206">
    <property type="entry name" value="cAMP-binding domain-like"/>
    <property type="match status" value="1"/>
</dbReference>
<dbReference type="RefSeq" id="WP_035079677.1">
    <property type="nucleotide sequence ID" value="NZ_JMIH01000040.1"/>
</dbReference>
<dbReference type="Proteomes" id="UP000027821">
    <property type="component" value="Unassembled WGS sequence"/>
</dbReference>